<dbReference type="GeneID" id="100830992"/>
<dbReference type="GO" id="GO:0022857">
    <property type="term" value="F:transmembrane transporter activity"/>
    <property type="evidence" value="ECO:0000318"/>
    <property type="project" value="GO_Central"/>
</dbReference>
<feature type="transmembrane region" description="Helical" evidence="6">
    <location>
        <begin position="119"/>
        <end position="140"/>
    </location>
</feature>
<feature type="transmembrane region" description="Helical" evidence="6">
    <location>
        <begin position="208"/>
        <end position="229"/>
    </location>
</feature>
<dbReference type="eggNOG" id="KOG1237">
    <property type="taxonomic scope" value="Eukaryota"/>
</dbReference>
<dbReference type="SUPFAM" id="SSF103473">
    <property type="entry name" value="MFS general substrate transporter"/>
    <property type="match status" value="1"/>
</dbReference>
<feature type="transmembrane region" description="Helical" evidence="6">
    <location>
        <begin position="563"/>
        <end position="585"/>
    </location>
</feature>
<keyword evidence="9" id="KW-1185">Reference proteome</keyword>
<feature type="transmembrane region" description="Helical" evidence="6">
    <location>
        <begin position="160"/>
        <end position="181"/>
    </location>
</feature>
<evidence type="ECO:0008006" key="10">
    <source>
        <dbReference type="Google" id="ProtNLM"/>
    </source>
</evidence>
<feature type="transmembrane region" description="Helical" evidence="6">
    <location>
        <begin position="358"/>
        <end position="379"/>
    </location>
</feature>
<reference evidence="7" key="2">
    <citation type="submission" date="2017-06" db="EMBL/GenBank/DDBJ databases">
        <title>WGS assembly of Brachypodium distachyon.</title>
        <authorList>
            <consortium name="The International Brachypodium Initiative"/>
            <person name="Lucas S."/>
            <person name="Harmon-Smith M."/>
            <person name="Lail K."/>
            <person name="Tice H."/>
            <person name="Grimwood J."/>
            <person name="Bruce D."/>
            <person name="Barry K."/>
            <person name="Shu S."/>
            <person name="Lindquist E."/>
            <person name="Wang M."/>
            <person name="Pitluck S."/>
            <person name="Vogel J.P."/>
            <person name="Garvin D.F."/>
            <person name="Mockler T.C."/>
            <person name="Schmutz J."/>
            <person name="Rokhsar D."/>
            <person name="Bevan M.W."/>
        </authorList>
    </citation>
    <scope>NUCLEOTIDE SEQUENCE</scope>
    <source>
        <strain evidence="7">Bd21</strain>
    </source>
</reference>
<dbReference type="KEGG" id="bdi:100830992"/>
<dbReference type="RefSeq" id="XP_010227441.1">
    <property type="nucleotide sequence ID" value="XM_010229139.3"/>
</dbReference>
<feature type="transmembrane region" description="Helical" evidence="6">
    <location>
        <begin position="92"/>
        <end position="112"/>
    </location>
</feature>
<dbReference type="FunCoup" id="I1GWU5">
    <property type="interactions" value="871"/>
</dbReference>
<feature type="transmembrane region" description="Helical" evidence="6">
    <location>
        <begin position="58"/>
        <end position="80"/>
    </location>
</feature>
<keyword evidence="5 6" id="KW-0472">Membrane</keyword>
<evidence type="ECO:0000313" key="9">
    <source>
        <dbReference type="Proteomes" id="UP000008810"/>
    </source>
</evidence>
<reference evidence="7 8" key="1">
    <citation type="journal article" date="2010" name="Nature">
        <title>Genome sequencing and analysis of the model grass Brachypodium distachyon.</title>
        <authorList>
            <consortium name="International Brachypodium Initiative"/>
        </authorList>
    </citation>
    <scope>NUCLEOTIDE SEQUENCE [LARGE SCALE GENOMIC DNA]</scope>
    <source>
        <strain evidence="7 8">Bd21</strain>
    </source>
</reference>
<dbReference type="Gramene" id="KQK17466">
    <property type="protein sequence ID" value="KQK17466"/>
    <property type="gene ID" value="BRADI_1g34610v3"/>
</dbReference>
<dbReference type="InterPro" id="IPR036259">
    <property type="entry name" value="MFS_trans_sf"/>
</dbReference>
<dbReference type="GO" id="GO:0016020">
    <property type="term" value="C:membrane"/>
    <property type="evidence" value="ECO:0000318"/>
    <property type="project" value="GO_Central"/>
</dbReference>
<evidence type="ECO:0000256" key="3">
    <source>
        <dbReference type="ARBA" id="ARBA00022692"/>
    </source>
</evidence>
<sequence>MASGRDHREHAVPLLAHPPAETTEAYTTDGSLDFDGNRALKHRTGGWRACRSVLGTEFCYCLAFYAISYNLVTYLTGVLGQSNVDAARSVSTWQATCFLTPLAGAVVADSYWGRYRTMVVSCSVGVAGMLMTALSAYLPLLAQMNGGAWFRGLIATSNMASAQGLVLFLGLYMIAFGLGGLRPCLMSFGADQFDDGDPAERATKGSYFNGYVFTMHCASALSSTALVWVEDHYGWALGLTIPAAVLAVGLSCLVAASRNYRFQRTRGSPLTSVCQVVVAAVRKFDIEPPADCSLLHELPEDDSGMKGVQTQRIEHTSDLRFFDKAAIVAASDKEAGLAPAPRSPWRLCAVTQVEELKILVRMLPLWATVVFFYAVSTHVTSTFVEQGMAMDAAVGSLRVPPASLSFFDILTVIVLVPLYDRAFVPAARRLTGKDKGVTELQRVGAGLAMPVLAMAAAALVETQRLRAAKAEGAKTKISVLWQAPQYALVGVGEVLTTIGQLDFFYGQAPPAMKTLCTALGFLAVAAGGYLSSLLLTVVQWATATGGRAGWIPDDLNEGHLDRFFWMMAGLGCLNLTAFVSCATRYKYRKA</sequence>
<dbReference type="Proteomes" id="UP000008810">
    <property type="component" value="Chromosome 1"/>
</dbReference>
<evidence type="ECO:0000313" key="7">
    <source>
        <dbReference type="EMBL" id="KQK17466.1"/>
    </source>
</evidence>
<reference evidence="8" key="3">
    <citation type="submission" date="2018-08" db="UniProtKB">
        <authorList>
            <consortium name="EnsemblPlants"/>
        </authorList>
    </citation>
    <scope>IDENTIFICATION</scope>
    <source>
        <strain evidence="8">cv. Bd21</strain>
    </source>
</reference>
<dbReference type="EnsemblPlants" id="KQK17466">
    <property type="protein sequence ID" value="KQK17466"/>
    <property type="gene ID" value="BRADI_1g34610v3"/>
</dbReference>
<evidence type="ECO:0000256" key="2">
    <source>
        <dbReference type="ARBA" id="ARBA00005982"/>
    </source>
</evidence>
<protein>
    <recommendedName>
        <fullName evidence="10">Major facilitator superfamily (MFS) profile domain-containing protein</fullName>
    </recommendedName>
</protein>
<feature type="transmembrane region" description="Helical" evidence="6">
    <location>
        <begin position="399"/>
        <end position="419"/>
    </location>
</feature>
<feature type="transmembrane region" description="Helical" evidence="6">
    <location>
        <begin position="518"/>
        <end position="543"/>
    </location>
</feature>
<dbReference type="EMBL" id="CM000880">
    <property type="protein sequence ID" value="KQK17466.1"/>
    <property type="molecule type" value="Genomic_DNA"/>
</dbReference>
<evidence type="ECO:0000256" key="1">
    <source>
        <dbReference type="ARBA" id="ARBA00004141"/>
    </source>
</evidence>
<proteinExistence type="inferred from homology"/>
<feature type="transmembrane region" description="Helical" evidence="6">
    <location>
        <begin position="235"/>
        <end position="256"/>
    </location>
</feature>
<dbReference type="OMA" id="MHCASAL"/>
<gene>
    <name evidence="8" type="primary">LOC100830992</name>
    <name evidence="7" type="ORF">BRADI_1g34610v3</name>
</gene>
<comment type="similarity">
    <text evidence="2">Belongs to the major facilitator superfamily. Proton-dependent oligopeptide transporter (POT/PTR) (TC 2.A.17) family.</text>
</comment>
<dbReference type="OrthoDB" id="8904098at2759"/>
<keyword evidence="4 6" id="KW-1133">Transmembrane helix</keyword>
<evidence type="ECO:0000256" key="5">
    <source>
        <dbReference type="ARBA" id="ARBA00023136"/>
    </source>
</evidence>
<organism evidence="8">
    <name type="scientific">Brachypodium distachyon</name>
    <name type="common">Purple false brome</name>
    <name type="synonym">Trachynia distachya</name>
    <dbReference type="NCBI Taxonomy" id="15368"/>
    <lineage>
        <taxon>Eukaryota</taxon>
        <taxon>Viridiplantae</taxon>
        <taxon>Streptophyta</taxon>
        <taxon>Embryophyta</taxon>
        <taxon>Tracheophyta</taxon>
        <taxon>Spermatophyta</taxon>
        <taxon>Magnoliopsida</taxon>
        <taxon>Liliopsida</taxon>
        <taxon>Poales</taxon>
        <taxon>Poaceae</taxon>
        <taxon>BOP clade</taxon>
        <taxon>Pooideae</taxon>
        <taxon>Stipodae</taxon>
        <taxon>Brachypodieae</taxon>
        <taxon>Brachypodium</taxon>
    </lineage>
</organism>
<dbReference type="PANTHER" id="PTHR11654">
    <property type="entry name" value="OLIGOPEPTIDE TRANSPORTER-RELATED"/>
    <property type="match status" value="1"/>
</dbReference>
<comment type="subcellular location">
    <subcellularLocation>
        <location evidence="1">Membrane</location>
        <topology evidence="1">Multi-pass membrane protein</topology>
    </subcellularLocation>
</comment>
<name>I1GWU5_BRADI</name>
<evidence type="ECO:0000256" key="4">
    <source>
        <dbReference type="ARBA" id="ARBA00022989"/>
    </source>
</evidence>
<evidence type="ECO:0000256" key="6">
    <source>
        <dbReference type="SAM" id="Phobius"/>
    </source>
</evidence>
<keyword evidence="3 6" id="KW-0812">Transmembrane</keyword>
<dbReference type="AlphaFoldDB" id="I1GWU5"/>
<dbReference type="GO" id="GO:0055085">
    <property type="term" value="P:transmembrane transport"/>
    <property type="evidence" value="ECO:0000318"/>
    <property type="project" value="GO_Central"/>
</dbReference>
<dbReference type="InterPro" id="IPR000109">
    <property type="entry name" value="POT_fam"/>
</dbReference>
<dbReference type="ExpressionAtlas" id="I1GWU5">
    <property type="expression patterns" value="baseline"/>
</dbReference>
<dbReference type="Pfam" id="PF00854">
    <property type="entry name" value="PTR2"/>
    <property type="match status" value="1"/>
</dbReference>
<accession>I1GWU5</accession>
<dbReference type="HOGENOM" id="CLU_009313_4_1_1"/>
<evidence type="ECO:0000313" key="8">
    <source>
        <dbReference type="EnsemblPlants" id="KQK17466"/>
    </source>
</evidence>
<dbReference type="Gene3D" id="1.20.1250.20">
    <property type="entry name" value="MFS general substrate transporter like domains"/>
    <property type="match status" value="1"/>
</dbReference>